<dbReference type="Proteomes" id="UP000324159">
    <property type="component" value="Unassembled WGS sequence"/>
</dbReference>
<dbReference type="InterPro" id="IPR038763">
    <property type="entry name" value="DHH_sf"/>
</dbReference>
<dbReference type="Gene3D" id="3.10.310.30">
    <property type="match status" value="1"/>
</dbReference>
<dbReference type="PANTHER" id="PTHR47618">
    <property type="entry name" value="BIFUNCTIONAL OLIGORIBONUCLEASE AND PAP PHOSPHATASE NRNA"/>
    <property type="match status" value="1"/>
</dbReference>
<evidence type="ECO:0000259" key="1">
    <source>
        <dbReference type="Pfam" id="PF01368"/>
    </source>
</evidence>
<dbReference type="InterPro" id="IPR051319">
    <property type="entry name" value="Oligoribo/pAp-PDE_c-di-AMP_PDE"/>
</dbReference>
<dbReference type="AlphaFoldDB" id="A0A5D3WNP3"/>
<feature type="domain" description="DHHA1" evidence="2">
    <location>
        <begin position="230"/>
        <end position="301"/>
    </location>
</feature>
<evidence type="ECO:0000313" key="3">
    <source>
        <dbReference type="EMBL" id="TYO99718.1"/>
    </source>
</evidence>
<feature type="domain" description="DDH" evidence="1">
    <location>
        <begin position="15"/>
        <end position="153"/>
    </location>
</feature>
<comment type="caution">
    <text evidence="3">The sequence shown here is derived from an EMBL/GenBank/DDBJ whole genome shotgun (WGS) entry which is preliminary data.</text>
</comment>
<organism evidence="3 4">
    <name type="scientific">Geothermobacter ehrlichii</name>
    <dbReference type="NCBI Taxonomy" id="213224"/>
    <lineage>
        <taxon>Bacteria</taxon>
        <taxon>Pseudomonadati</taxon>
        <taxon>Thermodesulfobacteriota</taxon>
        <taxon>Desulfuromonadia</taxon>
        <taxon>Desulfuromonadales</taxon>
        <taxon>Geothermobacteraceae</taxon>
        <taxon>Geothermobacter</taxon>
    </lineage>
</organism>
<evidence type="ECO:0000259" key="2">
    <source>
        <dbReference type="Pfam" id="PF02272"/>
    </source>
</evidence>
<protein>
    <submittedName>
        <fullName evidence="3">Phosphoesterase RecJ-like protein</fullName>
    </submittedName>
</protein>
<dbReference type="Pfam" id="PF02272">
    <property type="entry name" value="DHHA1"/>
    <property type="match status" value="1"/>
</dbReference>
<dbReference type="Gene3D" id="3.90.1640.10">
    <property type="entry name" value="inorganic pyrophosphatase (n-terminal core)"/>
    <property type="match status" value="1"/>
</dbReference>
<dbReference type="PANTHER" id="PTHR47618:SF1">
    <property type="entry name" value="BIFUNCTIONAL OLIGORIBONUCLEASE AND PAP PHOSPHATASE NRNA"/>
    <property type="match status" value="1"/>
</dbReference>
<evidence type="ECO:0000313" key="4">
    <source>
        <dbReference type="Proteomes" id="UP000324159"/>
    </source>
</evidence>
<dbReference type="EMBL" id="VNIB01000002">
    <property type="protein sequence ID" value="TYO99718.1"/>
    <property type="molecule type" value="Genomic_DNA"/>
</dbReference>
<gene>
    <name evidence="3" type="ORF">EDC39_102244</name>
</gene>
<accession>A0A5D3WNP3</accession>
<dbReference type="InterPro" id="IPR001667">
    <property type="entry name" value="DDH_dom"/>
</dbReference>
<sequence length="318" mass="34734">MVRKIAELIRDNRRFLVAAHGKPDGDALAATLALANALKSMGKEVVAYNQDHPPVDLQFLPGCDALVTTLEAGSRFDVGFILDAGSLDRAGSHLKEHCRLLVNIDHHPYSESFGAVNYVDVRACATGVLVYRILAFMNYTFDLPVATCVYTAILSDTGSFRYSNADREAFEVAGRMIELGVDPWEISSRLYESQPEERLHLLGMALGTLEVSPCGRYASLTVTLDMYQMAGASAEHTDRFVNYPRSIEGVEVALFYRQVDENRFKVGFRSRGRVDVGAIARQLGGGGHHNAAGALVDGSIDLVKQKVSRLLTPVLAAL</sequence>
<proteinExistence type="predicted"/>
<dbReference type="RefSeq" id="WP_148895054.1">
    <property type="nucleotide sequence ID" value="NZ_VNIB01000002.1"/>
</dbReference>
<dbReference type="OrthoDB" id="9803668at2"/>
<dbReference type="Pfam" id="PF01368">
    <property type="entry name" value="DHH"/>
    <property type="match status" value="1"/>
</dbReference>
<dbReference type="SUPFAM" id="SSF64182">
    <property type="entry name" value="DHH phosphoesterases"/>
    <property type="match status" value="1"/>
</dbReference>
<reference evidence="3 4" key="1">
    <citation type="submission" date="2019-07" db="EMBL/GenBank/DDBJ databases">
        <title>Genomic Encyclopedia of Type Strains, Phase IV (KMG-IV): sequencing the most valuable type-strain genomes for metagenomic binning, comparative biology and taxonomic classification.</title>
        <authorList>
            <person name="Goeker M."/>
        </authorList>
    </citation>
    <scope>NUCLEOTIDE SEQUENCE [LARGE SCALE GENOMIC DNA]</scope>
    <source>
        <strain evidence="3 4">SS015</strain>
    </source>
</reference>
<dbReference type="InterPro" id="IPR003156">
    <property type="entry name" value="DHHA1_dom"/>
</dbReference>
<dbReference type="GO" id="GO:0003676">
    <property type="term" value="F:nucleic acid binding"/>
    <property type="evidence" value="ECO:0007669"/>
    <property type="project" value="InterPro"/>
</dbReference>
<name>A0A5D3WNP3_9BACT</name>
<keyword evidence="4" id="KW-1185">Reference proteome</keyword>